<name>A0A953HKS5_9BACT</name>
<keyword evidence="2" id="KW-0378">Hydrolase</keyword>
<dbReference type="GO" id="GO:0005829">
    <property type="term" value="C:cytosol"/>
    <property type="evidence" value="ECO:0007669"/>
    <property type="project" value="TreeGrafter"/>
</dbReference>
<accession>A0A953HKS5</accession>
<proteinExistence type="inferred from homology"/>
<dbReference type="InterPro" id="IPR006056">
    <property type="entry name" value="RidA"/>
</dbReference>
<dbReference type="InterPro" id="IPR006175">
    <property type="entry name" value="YjgF/YER057c/UK114"/>
</dbReference>
<protein>
    <submittedName>
        <fullName evidence="2">Rid family detoxifying hydrolase</fullName>
    </submittedName>
</protein>
<sequence length="130" mass="14090">MSKKIVNTEKAPSPVGPYNQSIVVGGPMVFVSGQIALDPATNTLVMDSIEEETHQVMKNVEAVLAANDCTMDNVVSCSVFVKDMEHYGQINAVYGSYFKEDTAPTRALVEVSRLPKDVRVEVSAIAVKEV</sequence>
<organism evidence="2 3">
    <name type="scientific">Membranihabitans marinus</name>
    <dbReference type="NCBI Taxonomy" id="1227546"/>
    <lineage>
        <taxon>Bacteria</taxon>
        <taxon>Pseudomonadati</taxon>
        <taxon>Bacteroidota</taxon>
        <taxon>Saprospiria</taxon>
        <taxon>Saprospirales</taxon>
        <taxon>Saprospiraceae</taxon>
        <taxon>Membranihabitans</taxon>
    </lineage>
</organism>
<dbReference type="SUPFAM" id="SSF55298">
    <property type="entry name" value="YjgF-like"/>
    <property type="match status" value="1"/>
</dbReference>
<dbReference type="EMBL" id="JAHVHU010000006">
    <property type="protein sequence ID" value="MBY5957714.1"/>
    <property type="molecule type" value="Genomic_DNA"/>
</dbReference>
<dbReference type="Pfam" id="PF01042">
    <property type="entry name" value="Ribonuc_L-PSP"/>
    <property type="match status" value="1"/>
</dbReference>
<dbReference type="GO" id="GO:0019239">
    <property type="term" value="F:deaminase activity"/>
    <property type="evidence" value="ECO:0007669"/>
    <property type="project" value="TreeGrafter"/>
</dbReference>
<evidence type="ECO:0000313" key="2">
    <source>
        <dbReference type="EMBL" id="MBY5957714.1"/>
    </source>
</evidence>
<dbReference type="PANTHER" id="PTHR11803">
    <property type="entry name" value="2-IMINOBUTANOATE/2-IMINOPROPANOATE DEAMINASE RIDA"/>
    <property type="match status" value="1"/>
</dbReference>
<comment type="caution">
    <text evidence="2">The sequence shown here is derived from an EMBL/GenBank/DDBJ whole genome shotgun (WGS) entry which is preliminary data.</text>
</comment>
<dbReference type="RefSeq" id="WP_222579237.1">
    <property type="nucleotide sequence ID" value="NZ_JAHVHU010000006.1"/>
</dbReference>
<reference evidence="2" key="1">
    <citation type="submission" date="2021-06" db="EMBL/GenBank/DDBJ databases">
        <title>44 bacteria genomes isolated from Dapeng, Shenzhen.</title>
        <authorList>
            <person name="Zheng W."/>
            <person name="Yu S."/>
            <person name="Huang Y."/>
        </authorList>
    </citation>
    <scope>NUCLEOTIDE SEQUENCE</scope>
    <source>
        <strain evidence="2">DP5N28-2</strain>
    </source>
</reference>
<dbReference type="AlphaFoldDB" id="A0A953HKS5"/>
<evidence type="ECO:0000256" key="1">
    <source>
        <dbReference type="ARBA" id="ARBA00010552"/>
    </source>
</evidence>
<dbReference type="CDD" id="cd00448">
    <property type="entry name" value="YjgF_YER057c_UK114_family"/>
    <property type="match status" value="1"/>
</dbReference>
<dbReference type="InterPro" id="IPR035959">
    <property type="entry name" value="RutC-like_sf"/>
</dbReference>
<dbReference type="NCBIfam" id="TIGR00004">
    <property type="entry name" value="Rid family detoxifying hydrolase"/>
    <property type="match status" value="1"/>
</dbReference>
<dbReference type="Proteomes" id="UP000753961">
    <property type="component" value="Unassembled WGS sequence"/>
</dbReference>
<dbReference type="Gene3D" id="3.30.1330.40">
    <property type="entry name" value="RutC-like"/>
    <property type="match status" value="1"/>
</dbReference>
<dbReference type="FunFam" id="3.30.1330.40:FF:000001">
    <property type="entry name" value="L-PSP family endoribonuclease"/>
    <property type="match status" value="1"/>
</dbReference>
<dbReference type="PANTHER" id="PTHR11803:SF58">
    <property type="entry name" value="PROTEIN HMF1-RELATED"/>
    <property type="match status" value="1"/>
</dbReference>
<keyword evidence="3" id="KW-1185">Reference proteome</keyword>
<gene>
    <name evidence="2" type="ORF">KUV50_06210</name>
</gene>
<comment type="similarity">
    <text evidence="1">Belongs to the RutC family.</text>
</comment>
<evidence type="ECO:0000313" key="3">
    <source>
        <dbReference type="Proteomes" id="UP000753961"/>
    </source>
</evidence>